<dbReference type="Pfam" id="PF00117">
    <property type="entry name" value="GATase"/>
    <property type="match status" value="1"/>
</dbReference>
<reference evidence="2" key="1">
    <citation type="submission" date="2021-04" db="EMBL/GenBank/DDBJ databases">
        <title>The complete genome sequence of Caulobacter sp. S6.</title>
        <authorList>
            <person name="Tang Y."/>
            <person name="Ouyang W."/>
            <person name="Liu Q."/>
            <person name="Huang B."/>
            <person name="Guo Z."/>
            <person name="Lei P."/>
        </authorList>
    </citation>
    <scope>NUCLEOTIDE SEQUENCE</scope>
    <source>
        <strain evidence="2">S6</strain>
    </source>
</reference>
<dbReference type="AlphaFoldDB" id="A0A975FY13"/>
<evidence type="ECO:0000313" key="2">
    <source>
        <dbReference type="EMBL" id="QUD86381.1"/>
    </source>
</evidence>
<accession>A0A975FY13</accession>
<dbReference type="InterPro" id="IPR044992">
    <property type="entry name" value="ChyE-like"/>
</dbReference>
<gene>
    <name evidence="2" type="ORF">KCG34_14885</name>
</gene>
<dbReference type="InterPro" id="IPR029062">
    <property type="entry name" value="Class_I_gatase-like"/>
</dbReference>
<dbReference type="PANTHER" id="PTHR42695">
    <property type="entry name" value="GLUTAMINE AMIDOTRANSFERASE YLR126C-RELATED"/>
    <property type="match status" value="1"/>
</dbReference>
<dbReference type="PROSITE" id="PS51273">
    <property type="entry name" value="GATASE_TYPE_1"/>
    <property type="match status" value="1"/>
</dbReference>
<dbReference type="Proteomes" id="UP000676409">
    <property type="component" value="Chromosome"/>
</dbReference>
<dbReference type="Gene3D" id="3.40.50.880">
    <property type="match status" value="1"/>
</dbReference>
<evidence type="ECO:0000259" key="1">
    <source>
        <dbReference type="Pfam" id="PF00117"/>
    </source>
</evidence>
<organism evidence="2 3">
    <name type="scientific">Phenylobacterium montanum</name>
    <dbReference type="NCBI Taxonomy" id="2823693"/>
    <lineage>
        <taxon>Bacteria</taxon>
        <taxon>Pseudomonadati</taxon>
        <taxon>Pseudomonadota</taxon>
        <taxon>Alphaproteobacteria</taxon>
        <taxon>Caulobacterales</taxon>
        <taxon>Caulobacteraceae</taxon>
        <taxon>Phenylobacterium</taxon>
    </lineage>
</organism>
<dbReference type="RefSeq" id="WP_211936433.1">
    <property type="nucleotide sequence ID" value="NZ_CP073078.1"/>
</dbReference>
<evidence type="ECO:0000313" key="3">
    <source>
        <dbReference type="Proteomes" id="UP000676409"/>
    </source>
</evidence>
<dbReference type="EMBL" id="CP073078">
    <property type="protein sequence ID" value="QUD86381.1"/>
    <property type="molecule type" value="Genomic_DNA"/>
</dbReference>
<keyword evidence="2" id="KW-0315">Glutamine amidotransferase</keyword>
<dbReference type="SUPFAM" id="SSF52317">
    <property type="entry name" value="Class I glutamine amidotransferase-like"/>
    <property type="match status" value="1"/>
</dbReference>
<keyword evidence="3" id="KW-1185">Reference proteome</keyword>
<name>A0A975FY13_9CAUL</name>
<dbReference type="InterPro" id="IPR017926">
    <property type="entry name" value="GATASE"/>
</dbReference>
<protein>
    <submittedName>
        <fullName evidence="2">Type 1 glutamine amidotransferase</fullName>
    </submittedName>
</protein>
<dbReference type="GO" id="GO:0005829">
    <property type="term" value="C:cytosol"/>
    <property type="evidence" value="ECO:0007669"/>
    <property type="project" value="TreeGrafter"/>
</dbReference>
<dbReference type="KEGG" id="caul:KCG34_14885"/>
<proteinExistence type="predicted"/>
<feature type="domain" description="Glutamine amidotransferase" evidence="1">
    <location>
        <begin position="51"/>
        <end position="184"/>
    </location>
</feature>
<dbReference type="CDD" id="cd01741">
    <property type="entry name" value="GATase1_1"/>
    <property type="match status" value="1"/>
</dbReference>
<dbReference type="PANTHER" id="PTHR42695:SF5">
    <property type="entry name" value="GLUTAMINE AMIDOTRANSFERASE YLR126C-RELATED"/>
    <property type="match status" value="1"/>
</dbReference>
<sequence length="236" mass="25495">MKLGILQTGTAPDALKDKFGDFPAMLCDLVGPGFEAKTFDVVQGAPPSIEACEAYMITGSPAGVYEDLPWIQPLVEFLRAARGRARLVGVCFGHQILAKAFGGEVIKSPKGWGVGLHRYGVEERGPWMDAAEEVRIAVSHQDQVVQLPPGCRVSLTSAFTPYAGLAYEDGSAISFQGHPEFDPEFAKALIEARRGVRYTDEQADAAIASLAGPNDRERVAEWIRGFLLGEGYGRPN</sequence>